<evidence type="ECO:0000256" key="3">
    <source>
        <dbReference type="ARBA" id="ARBA00022448"/>
    </source>
</evidence>
<feature type="transmembrane region" description="Helical" evidence="11">
    <location>
        <begin position="191"/>
        <end position="212"/>
    </location>
</feature>
<keyword evidence="7" id="KW-0972">Capsule biogenesis/degradation</keyword>
<evidence type="ECO:0000313" key="14">
    <source>
        <dbReference type="Proteomes" id="UP000052022"/>
    </source>
</evidence>
<protein>
    <recommendedName>
        <fullName evidence="11">Transport permease protein</fullName>
    </recommendedName>
</protein>
<proteinExistence type="inferred from homology"/>
<evidence type="ECO:0000256" key="6">
    <source>
        <dbReference type="ARBA" id="ARBA00022692"/>
    </source>
</evidence>
<evidence type="ECO:0000256" key="11">
    <source>
        <dbReference type="RuleBase" id="RU361157"/>
    </source>
</evidence>
<dbReference type="InterPro" id="IPR047817">
    <property type="entry name" value="ABC2_TM_bact-type"/>
</dbReference>
<evidence type="ECO:0000256" key="5">
    <source>
        <dbReference type="ARBA" id="ARBA00022597"/>
    </source>
</evidence>
<comment type="similarity">
    <text evidence="2 11">Belongs to the ABC-2 integral membrane protein family.</text>
</comment>
<keyword evidence="3 11" id="KW-0813">Transport</keyword>
<dbReference type="PANTHER" id="PTHR30413:SF10">
    <property type="entry name" value="CAPSULE POLYSACCHARIDE EXPORT INNER-MEMBRANE PROTEIN CTRC"/>
    <property type="match status" value="1"/>
</dbReference>
<evidence type="ECO:0000256" key="2">
    <source>
        <dbReference type="ARBA" id="ARBA00007783"/>
    </source>
</evidence>
<feature type="transmembrane region" description="Helical" evidence="11">
    <location>
        <begin position="79"/>
        <end position="101"/>
    </location>
</feature>
<evidence type="ECO:0000259" key="12">
    <source>
        <dbReference type="PROSITE" id="PS51012"/>
    </source>
</evidence>
<name>A0A0P1GGN5_9RHOB</name>
<keyword evidence="5" id="KW-0762">Sugar transport</keyword>
<evidence type="ECO:0000256" key="1">
    <source>
        <dbReference type="ARBA" id="ARBA00004651"/>
    </source>
</evidence>
<feature type="transmembrane region" description="Helical" evidence="11">
    <location>
        <begin position="218"/>
        <end position="239"/>
    </location>
</feature>
<gene>
    <name evidence="13" type="primary">kpsM</name>
    <name evidence="13" type="ORF">TRM7557_03081</name>
</gene>
<sequence length="306" mass="34040">MSAKSMVQTVAFQTPYSDFTNCTKVPVFMTDPSLPEVAPPLMPALKPAAHPHLRFRGARAITALILREMSTTYGRSPGGYLWAVLQPVAMIVMLTLAFSVLLRSPSLGTSFLLFYASGFLIMRMFQEVVSAVGWAIGFNQALLAYPRVTYVDTLVARGVLALLTQIMVSAIVLVGIFLYDDVRVILDFAPILLAYGMAILLGFGIGTFNAYASFSFPVYKTVWGILTRPLMLVSGIFYIYEDLPEFAQTVLWYNPLIHLTGLARMGFYADYDPGYISLLYVALVACIPMFFGVLMLRRYSKDILYK</sequence>
<dbReference type="GO" id="GO:0015774">
    <property type="term" value="P:polysaccharide transport"/>
    <property type="evidence" value="ECO:0007669"/>
    <property type="project" value="UniProtKB-KW"/>
</dbReference>
<evidence type="ECO:0000256" key="7">
    <source>
        <dbReference type="ARBA" id="ARBA00022903"/>
    </source>
</evidence>
<dbReference type="PRINTS" id="PR00164">
    <property type="entry name" value="ABC2TRNSPORT"/>
</dbReference>
<dbReference type="Pfam" id="PF01061">
    <property type="entry name" value="ABC2_membrane"/>
    <property type="match status" value="1"/>
</dbReference>
<keyword evidence="14" id="KW-1185">Reference proteome</keyword>
<evidence type="ECO:0000256" key="9">
    <source>
        <dbReference type="ARBA" id="ARBA00023047"/>
    </source>
</evidence>
<dbReference type="InterPro" id="IPR000412">
    <property type="entry name" value="ABC_2_transport"/>
</dbReference>
<dbReference type="InterPro" id="IPR013525">
    <property type="entry name" value="ABC2_TM"/>
</dbReference>
<keyword evidence="6 11" id="KW-0812">Transmembrane</keyword>
<organism evidence="13 14">
    <name type="scientific">Tritonibacter multivorans</name>
    <dbReference type="NCBI Taxonomy" id="928856"/>
    <lineage>
        <taxon>Bacteria</taxon>
        <taxon>Pseudomonadati</taxon>
        <taxon>Pseudomonadota</taxon>
        <taxon>Alphaproteobacteria</taxon>
        <taxon>Rhodobacterales</taxon>
        <taxon>Paracoccaceae</taxon>
        <taxon>Tritonibacter</taxon>
    </lineage>
</organism>
<feature type="transmembrane region" description="Helical" evidence="11">
    <location>
        <begin position="156"/>
        <end position="179"/>
    </location>
</feature>
<keyword evidence="9" id="KW-0625">Polysaccharide transport</keyword>
<dbReference type="AlphaFoldDB" id="A0A0P1GGN5"/>
<feature type="transmembrane region" description="Helical" evidence="11">
    <location>
        <begin position="275"/>
        <end position="296"/>
    </location>
</feature>
<dbReference type="GO" id="GO:0043190">
    <property type="term" value="C:ATP-binding cassette (ABC) transporter complex"/>
    <property type="evidence" value="ECO:0007669"/>
    <property type="project" value="InterPro"/>
</dbReference>
<feature type="domain" description="ABC transmembrane type-2" evidence="12">
    <location>
        <begin position="78"/>
        <end position="299"/>
    </location>
</feature>
<dbReference type="PANTHER" id="PTHR30413">
    <property type="entry name" value="INNER MEMBRANE TRANSPORT PERMEASE"/>
    <property type="match status" value="1"/>
</dbReference>
<evidence type="ECO:0000256" key="8">
    <source>
        <dbReference type="ARBA" id="ARBA00022989"/>
    </source>
</evidence>
<evidence type="ECO:0000313" key="13">
    <source>
        <dbReference type="EMBL" id="CUH80802.1"/>
    </source>
</evidence>
<dbReference type="GO" id="GO:0015920">
    <property type="term" value="P:lipopolysaccharide transport"/>
    <property type="evidence" value="ECO:0007669"/>
    <property type="project" value="TreeGrafter"/>
</dbReference>
<keyword evidence="4 11" id="KW-1003">Cell membrane</keyword>
<dbReference type="Proteomes" id="UP000052022">
    <property type="component" value="Unassembled WGS sequence"/>
</dbReference>
<keyword evidence="10 11" id="KW-0472">Membrane</keyword>
<keyword evidence="8 11" id="KW-1133">Transmembrane helix</keyword>
<reference evidence="13 14" key="1">
    <citation type="submission" date="2015-09" db="EMBL/GenBank/DDBJ databases">
        <authorList>
            <consortium name="Swine Surveillance"/>
        </authorList>
    </citation>
    <scope>NUCLEOTIDE SEQUENCE [LARGE SCALE GENOMIC DNA]</scope>
    <source>
        <strain evidence="13 14">CECT 7557</strain>
    </source>
</reference>
<comment type="subcellular location">
    <subcellularLocation>
        <location evidence="11">Cell inner membrane</location>
        <topology evidence="11">Multi-pass membrane protein</topology>
    </subcellularLocation>
    <subcellularLocation>
        <location evidence="1">Cell membrane</location>
        <topology evidence="1">Multi-pass membrane protein</topology>
    </subcellularLocation>
</comment>
<evidence type="ECO:0000256" key="10">
    <source>
        <dbReference type="ARBA" id="ARBA00023136"/>
    </source>
</evidence>
<accession>A0A0P1GGN5</accession>
<dbReference type="GO" id="GO:0140359">
    <property type="term" value="F:ABC-type transporter activity"/>
    <property type="evidence" value="ECO:0007669"/>
    <property type="project" value="InterPro"/>
</dbReference>
<dbReference type="STRING" id="928856.SAMN04488049_11630"/>
<dbReference type="PROSITE" id="PS51012">
    <property type="entry name" value="ABC_TM2"/>
    <property type="match status" value="1"/>
</dbReference>
<feature type="transmembrane region" description="Helical" evidence="11">
    <location>
        <begin position="113"/>
        <end position="136"/>
    </location>
</feature>
<evidence type="ECO:0000256" key="4">
    <source>
        <dbReference type="ARBA" id="ARBA00022475"/>
    </source>
</evidence>
<dbReference type="EMBL" id="CYSD01000040">
    <property type="protein sequence ID" value="CUH80802.1"/>
    <property type="molecule type" value="Genomic_DNA"/>
</dbReference>